<gene>
    <name evidence="3" type="ORF">NCTC10343_02717</name>
</gene>
<proteinExistence type="predicted"/>
<dbReference type="AlphaFoldDB" id="A0A378XZY6"/>
<keyword evidence="3" id="KW-0378">Hydrolase</keyword>
<feature type="chain" id="PRO_5039420814" evidence="1">
    <location>
        <begin position="31"/>
        <end position="334"/>
    </location>
</feature>
<reference evidence="3 4" key="1">
    <citation type="submission" date="2018-06" db="EMBL/GenBank/DDBJ databases">
        <authorList>
            <consortium name="Pathogen Informatics"/>
            <person name="Doyle S."/>
        </authorList>
    </citation>
    <scope>NUCLEOTIDE SEQUENCE [LARGE SCALE GENOMIC DNA]</scope>
    <source>
        <strain evidence="3 4">NCTC10343</strain>
    </source>
</reference>
<name>A0A378XZY6_PAEPO</name>
<dbReference type="GeneID" id="93346102"/>
<dbReference type="SUPFAM" id="SSF55383">
    <property type="entry name" value="Copper amine oxidase, domain N"/>
    <property type="match status" value="1"/>
</dbReference>
<keyword evidence="1" id="KW-0732">Signal</keyword>
<evidence type="ECO:0000313" key="4">
    <source>
        <dbReference type="Proteomes" id="UP000254400"/>
    </source>
</evidence>
<feature type="domain" description="Copper amine oxidase-like N-terminal" evidence="2">
    <location>
        <begin position="50"/>
        <end position="144"/>
    </location>
</feature>
<dbReference type="InterPro" id="IPR012854">
    <property type="entry name" value="Cu_amine_oxidase-like_N"/>
</dbReference>
<protein>
    <submittedName>
        <fullName evidence="3">Cell wall hydrolase/autolysin</fullName>
    </submittedName>
</protein>
<evidence type="ECO:0000259" key="2">
    <source>
        <dbReference type="Pfam" id="PF07833"/>
    </source>
</evidence>
<evidence type="ECO:0000313" key="3">
    <source>
        <dbReference type="EMBL" id="SUA69851.1"/>
    </source>
</evidence>
<evidence type="ECO:0000256" key="1">
    <source>
        <dbReference type="SAM" id="SignalP"/>
    </source>
</evidence>
<feature type="signal peptide" evidence="1">
    <location>
        <begin position="1"/>
        <end position="30"/>
    </location>
</feature>
<dbReference type="GO" id="GO:0016787">
    <property type="term" value="F:hydrolase activity"/>
    <property type="evidence" value="ECO:0007669"/>
    <property type="project" value="UniProtKB-KW"/>
</dbReference>
<dbReference type="Gene3D" id="3.30.457.10">
    <property type="entry name" value="Copper amine oxidase-like, N-terminal domain"/>
    <property type="match status" value="1"/>
</dbReference>
<dbReference type="Pfam" id="PF07833">
    <property type="entry name" value="Cu_amine_oxidN1"/>
    <property type="match status" value="1"/>
</dbReference>
<dbReference type="EMBL" id="UGSC01000001">
    <property type="protein sequence ID" value="SUA69851.1"/>
    <property type="molecule type" value="Genomic_DNA"/>
</dbReference>
<accession>A0A378XZY6</accession>
<organism evidence="3 4">
    <name type="scientific">Paenibacillus polymyxa</name>
    <name type="common">Bacillus polymyxa</name>
    <dbReference type="NCBI Taxonomy" id="1406"/>
    <lineage>
        <taxon>Bacteria</taxon>
        <taxon>Bacillati</taxon>
        <taxon>Bacillota</taxon>
        <taxon>Bacilli</taxon>
        <taxon>Bacillales</taxon>
        <taxon>Paenibacillaceae</taxon>
        <taxon>Paenibacillus</taxon>
    </lineage>
</organism>
<dbReference type="InterPro" id="IPR036582">
    <property type="entry name" value="Mao_N_sf"/>
</dbReference>
<sequence>MKLDRTGFQRLFVALLMLPLLLTTMHQGEAKAVEQGTTAPQSTQLTDIVIAGQPLNNKTKSLLIDGKLMVPLKPLAEAVGASYHWDAKKKQVTLQKWAEPLVLKERLRKNKQQLTFEVVGKDVYVPLRDVSLELGYTLEKTNTQIQIQPPIHGKLKEQIYEGDLVAAREALIHLERRSVHPYIEAHRPNTELLSSVYMFPQGEALRYFTVNGDVLSLVEVKDGFPIVTYQGYVGAPFDKTFTMEYDPLELFLANKAKDQWGTYPKLNKPLIYEYTTGWGDSSTTFYGRVTIDKKEELLGTTGDPVSGLRADAKQIMKTIKLPWESRTDAQQAMG</sequence>
<dbReference type="RefSeq" id="WP_019687363.1">
    <property type="nucleotide sequence ID" value="NZ_CP036496.1"/>
</dbReference>
<dbReference type="Proteomes" id="UP000254400">
    <property type="component" value="Unassembled WGS sequence"/>
</dbReference>